<name>A0A1B0A091_GLOPL</name>
<dbReference type="VEuPathDB" id="VectorBase:GPAI030451"/>
<sequence length="116" mass="13152">MTILDNVDVMSELWSRPDQVRRRSIDSSSRSGLTTNLGRALDILFLKHVSASMTEKQFARLNALKVLVFIEEGLVCVQAHACILCDRKTTKMLFCFSENFISENVIYVNCMKAGFN</sequence>
<dbReference type="EnsemblMetazoa" id="GPAI030451-RA">
    <property type="protein sequence ID" value="GPAI030451-PA"/>
    <property type="gene ID" value="GPAI030451"/>
</dbReference>
<proteinExistence type="predicted"/>
<dbReference type="Proteomes" id="UP000092445">
    <property type="component" value="Unassembled WGS sequence"/>
</dbReference>
<reference evidence="2" key="1">
    <citation type="submission" date="2014-03" db="EMBL/GenBank/DDBJ databases">
        <authorList>
            <person name="Aksoy S."/>
            <person name="Warren W."/>
            <person name="Wilson R.K."/>
        </authorList>
    </citation>
    <scope>NUCLEOTIDE SEQUENCE [LARGE SCALE GENOMIC DNA]</scope>
    <source>
        <strain evidence="2">IAEA</strain>
    </source>
</reference>
<dbReference type="AlphaFoldDB" id="A0A1B0A091"/>
<keyword evidence="2" id="KW-1185">Reference proteome</keyword>
<evidence type="ECO:0000313" key="2">
    <source>
        <dbReference type="Proteomes" id="UP000092445"/>
    </source>
</evidence>
<protein>
    <submittedName>
        <fullName evidence="1">Uncharacterized protein</fullName>
    </submittedName>
</protein>
<organism evidence="1 2">
    <name type="scientific">Glossina pallidipes</name>
    <name type="common">Tsetse fly</name>
    <dbReference type="NCBI Taxonomy" id="7398"/>
    <lineage>
        <taxon>Eukaryota</taxon>
        <taxon>Metazoa</taxon>
        <taxon>Ecdysozoa</taxon>
        <taxon>Arthropoda</taxon>
        <taxon>Hexapoda</taxon>
        <taxon>Insecta</taxon>
        <taxon>Pterygota</taxon>
        <taxon>Neoptera</taxon>
        <taxon>Endopterygota</taxon>
        <taxon>Diptera</taxon>
        <taxon>Brachycera</taxon>
        <taxon>Muscomorpha</taxon>
        <taxon>Hippoboscoidea</taxon>
        <taxon>Glossinidae</taxon>
        <taxon>Glossina</taxon>
    </lineage>
</organism>
<evidence type="ECO:0000313" key="1">
    <source>
        <dbReference type="EnsemblMetazoa" id="GPAI030451-PA"/>
    </source>
</evidence>
<reference evidence="1" key="2">
    <citation type="submission" date="2020-05" db="UniProtKB">
        <authorList>
            <consortium name="EnsemblMetazoa"/>
        </authorList>
    </citation>
    <scope>IDENTIFICATION</scope>
    <source>
        <strain evidence="1">IAEA</strain>
    </source>
</reference>
<accession>A0A1B0A091</accession>